<dbReference type="Proteomes" id="UP000526125">
    <property type="component" value="Unassembled WGS sequence"/>
</dbReference>
<name>A0A7Y6BVH7_9BACL</name>
<gene>
    <name evidence="2" type="ORF">HP552_05540</name>
</gene>
<dbReference type="EMBL" id="JABMCB010000154">
    <property type="protein sequence ID" value="NUU74704.1"/>
    <property type="molecule type" value="Genomic_DNA"/>
</dbReference>
<evidence type="ECO:0008006" key="4">
    <source>
        <dbReference type="Google" id="ProtNLM"/>
    </source>
</evidence>
<organism evidence="2 3">
    <name type="scientific">Paenibacillus xylanilyticus</name>
    <dbReference type="NCBI Taxonomy" id="248903"/>
    <lineage>
        <taxon>Bacteria</taxon>
        <taxon>Bacillati</taxon>
        <taxon>Bacillota</taxon>
        <taxon>Bacilli</taxon>
        <taxon>Bacillales</taxon>
        <taxon>Paenibacillaceae</taxon>
        <taxon>Paenibacillus</taxon>
    </lineage>
</organism>
<feature type="signal peptide" evidence="1">
    <location>
        <begin position="1"/>
        <end position="19"/>
    </location>
</feature>
<sequence length="146" mass="16586">MSILVLSIGAILSIPSVSAAHPHDEVTKGKDSIEWVALWGFPQTREKQLERMLTTELQRKTLFALQEKQYLKSGKENVYSIEPFQVANMRTVEGGFYVLDVIASVHKVINNKVDKKVEKYQITFRHSYDLGFVVTNVVKKLTTLSC</sequence>
<comment type="caution">
    <text evidence="2">The sequence shown here is derived from an EMBL/GenBank/DDBJ whole genome shotgun (WGS) entry which is preliminary data.</text>
</comment>
<keyword evidence="3" id="KW-1185">Reference proteome</keyword>
<keyword evidence="1" id="KW-0732">Signal</keyword>
<feature type="chain" id="PRO_5030821577" description="DUF3888 domain-containing protein" evidence="1">
    <location>
        <begin position="20"/>
        <end position="146"/>
    </location>
</feature>
<dbReference type="RefSeq" id="WP_175394587.1">
    <property type="nucleotide sequence ID" value="NZ_JABMCB010000154.1"/>
</dbReference>
<proteinExistence type="predicted"/>
<evidence type="ECO:0000256" key="1">
    <source>
        <dbReference type="SAM" id="SignalP"/>
    </source>
</evidence>
<evidence type="ECO:0000313" key="3">
    <source>
        <dbReference type="Proteomes" id="UP000526125"/>
    </source>
</evidence>
<dbReference type="AlphaFoldDB" id="A0A7Y6BVH7"/>
<evidence type="ECO:0000313" key="2">
    <source>
        <dbReference type="EMBL" id="NUU74704.1"/>
    </source>
</evidence>
<accession>A0A7Y6BVH7</accession>
<reference evidence="2 3" key="1">
    <citation type="submission" date="2020-05" db="EMBL/GenBank/DDBJ databases">
        <title>Genome Sequencing of Type Strains.</title>
        <authorList>
            <person name="Lemaire J.F."/>
            <person name="Inderbitzin P."/>
            <person name="Gregorio O.A."/>
            <person name="Collins S.B."/>
            <person name="Wespe N."/>
            <person name="Knight-Connoni V."/>
        </authorList>
    </citation>
    <scope>NUCLEOTIDE SEQUENCE [LARGE SCALE GENOMIC DNA]</scope>
    <source>
        <strain evidence="2 3">LMG 21957</strain>
    </source>
</reference>
<protein>
    <recommendedName>
        <fullName evidence="4">DUF3888 domain-containing protein</fullName>
    </recommendedName>
</protein>